<dbReference type="OrthoDB" id="540004at2759"/>
<name>A0A0C3G7G9_PILCF</name>
<dbReference type="GO" id="GO:0008168">
    <property type="term" value="F:methyltransferase activity"/>
    <property type="evidence" value="ECO:0007669"/>
    <property type="project" value="UniProtKB-KW"/>
</dbReference>
<dbReference type="SUPFAM" id="SSF53335">
    <property type="entry name" value="S-adenosyl-L-methionine-dependent methyltransferases"/>
    <property type="match status" value="1"/>
</dbReference>
<dbReference type="InterPro" id="IPR041698">
    <property type="entry name" value="Methyltransf_25"/>
</dbReference>
<feature type="non-terminal residue" evidence="6">
    <location>
        <position position="205"/>
    </location>
</feature>
<gene>
    <name evidence="6" type="ORF">PILCRDRAFT_39524</name>
</gene>
<protein>
    <recommendedName>
        <fullName evidence="5">Methyltransferase domain-containing protein</fullName>
    </recommendedName>
</protein>
<dbReference type="STRING" id="765440.A0A0C3G7G9"/>
<evidence type="ECO:0000256" key="3">
    <source>
        <dbReference type="ARBA" id="ARBA00022691"/>
    </source>
</evidence>
<keyword evidence="3" id="KW-0949">S-adenosyl-L-methionine</keyword>
<evidence type="ECO:0000256" key="2">
    <source>
        <dbReference type="ARBA" id="ARBA00022679"/>
    </source>
</evidence>
<accession>A0A0C3G7G9</accession>
<dbReference type="PANTHER" id="PTHR43667">
    <property type="entry name" value="CYCLOPROPANE-FATTY-ACYL-PHOSPHOLIPID SYNTHASE"/>
    <property type="match status" value="1"/>
</dbReference>
<keyword evidence="2" id="KW-0808">Transferase</keyword>
<dbReference type="GO" id="GO:0006629">
    <property type="term" value="P:lipid metabolic process"/>
    <property type="evidence" value="ECO:0007669"/>
    <property type="project" value="UniProtKB-KW"/>
</dbReference>
<evidence type="ECO:0000313" key="7">
    <source>
        <dbReference type="Proteomes" id="UP000054166"/>
    </source>
</evidence>
<dbReference type="EMBL" id="KN832970">
    <property type="protein sequence ID" value="KIM92155.1"/>
    <property type="molecule type" value="Genomic_DNA"/>
</dbReference>
<reference evidence="7" key="2">
    <citation type="submission" date="2015-01" db="EMBL/GenBank/DDBJ databases">
        <title>Evolutionary Origins and Diversification of the Mycorrhizal Mutualists.</title>
        <authorList>
            <consortium name="DOE Joint Genome Institute"/>
            <consortium name="Mycorrhizal Genomics Consortium"/>
            <person name="Kohler A."/>
            <person name="Kuo A."/>
            <person name="Nagy L.G."/>
            <person name="Floudas D."/>
            <person name="Copeland A."/>
            <person name="Barry K.W."/>
            <person name="Cichocki N."/>
            <person name="Veneault-Fourrey C."/>
            <person name="LaButti K."/>
            <person name="Lindquist E.A."/>
            <person name="Lipzen A."/>
            <person name="Lundell T."/>
            <person name="Morin E."/>
            <person name="Murat C."/>
            <person name="Riley R."/>
            <person name="Ohm R."/>
            <person name="Sun H."/>
            <person name="Tunlid A."/>
            <person name="Henrissat B."/>
            <person name="Grigoriev I.V."/>
            <person name="Hibbett D.S."/>
            <person name="Martin F."/>
        </authorList>
    </citation>
    <scope>NUCLEOTIDE SEQUENCE [LARGE SCALE GENOMIC DNA]</scope>
    <source>
        <strain evidence="7">F 1598</strain>
    </source>
</reference>
<dbReference type="HOGENOM" id="CLU_060397_2_0_1"/>
<evidence type="ECO:0000256" key="4">
    <source>
        <dbReference type="ARBA" id="ARBA00023098"/>
    </source>
</evidence>
<evidence type="ECO:0000259" key="5">
    <source>
        <dbReference type="Pfam" id="PF13649"/>
    </source>
</evidence>
<keyword evidence="4" id="KW-0443">Lipid metabolism</keyword>
<dbReference type="InterPro" id="IPR050723">
    <property type="entry name" value="CFA/CMAS"/>
</dbReference>
<dbReference type="CDD" id="cd02440">
    <property type="entry name" value="AdoMet_MTases"/>
    <property type="match status" value="1"/>
</dbReference>
<feature type="non-terminal residue" evidence="6">
    <location>
        <position position="1"/>
    </location>
</feature>
<feature type="domain" description="Methyltransferase" evidence="5">
    <location>
        <begin position="44"/>
        <end position="135"/>
    </location>
</feature>
<dbReference type="InterPro" id="IPR029063">
    <property type="entry name" value="SAM-dependent_MTases_sf"/>
</dbReference>
<dbReference type="Gene3D" id="3.40.50.150">
    <property type="entry name" value="Vaccinia Virus protein VP39"/>
    <property type="match status" value="1"/>
</dbReference>
<organism evidence="6 7">
    <name type="scientific">Piloderma croceum (strain F 1598)</name>
    <dbReference type="NCBI Taxonomy" id="765440"/>
    <lineage>
        <taxon>Eukaryota</taxon>
        <taxon>Fungi</taxon>
        <taxon>Dikarya</taxon>
        <taxon>Basidiomycota</taxon>
        <taxon>Agaricomycotina</taxon>
        <taxon>Agaricomycetes</taxon>
        <taxon>Agaricomycetidae</taxon>
        <taxon>Atheliales</taxon>
        <taxon>Atheliaceae</taxon>
        <taxon>Piloderma</taxon>
    </lineage>
</organism>
<dbReference type="AlphaFoldDB" id="A0A0C3G7G9"/>
<proteinExistence type="predicted"/>
<dbReference type="GO" id="GO:0032259">
    <property type="term" value="P:methylation"/>
    <property type="evidence" value="ECO:0007669"/>
    <property type="project" value="UniProtKB-KW"/>
</dbReference>
<keyword evidence="7" id="KW-1185">Reference proteome</keyword>
<dbReference type="Pfam" id="PF13649">
    <property type="entry name" value="Methyltransf_25"/>
    <property type="match status" value="1"/>
</dbReference>
<evidence type="ECO:0000256" key="1">
    <source>
        <dbReference type="ARBA" id="ARBA00022603"/>
    </source>
</evidence>
<dbReference type="PANTHER" id="PTHR43667:SF1">
    <property type="entry name" value="CYCLOPROPANE-FATTY-ACYL-PHOSPHOLIPID SYNTHASE"/>
    <property type="match status" value="1"/>
</dbReference>
<keyword evidence="1" id="KW-0489">Methyltransferase</keyword>
<reference evidence="6 7" key="1">
    <citation type="submission" date="2014-04" db="EMBL/GenBank/DDBJ databases">
        <authorList>
            <consortium name="DOE Joint Genome Institute"/>
            <person name="Kuo A."/>
            <person name="Tarkka M."/>
            <person name="Buscot F."/>
            <person name="Kohler A."/>
            <person name="Nagy L.G."/>
            <person name="Floudas D."/>
            <person name="Copeland A."/>
            <person name="Barry K.W."/>
            <person name="Cichocki N."/>
            <person name="Veneault-Fourrey C."/>
            <person name="LaButti K."/>
            <person name="Lindquist E.A."/>
            <person name="Lipzen A."/>
            <person name="Lundell T."/>
            <person name="Morin E."/>
            <person name="Murat C."/>
            <person name="Sun H."/>
            <person name="Tunlid A."/>
            <person name="Henrissat B."/>
            <person name="Grigoriev I.V."/>
            <person name="Hibbett D.S."/>
            <person name="Martin F."/>
            <person name="Nordberg H.P."/>
            <person name="Cantor M.N."/>
            <person name="Hua S.X."/>
        </authorList>
    </citation>
    <scope>NUCLEOTIDE SEQUENCE [LARGE SCALE GENOMIC DNA]</scope>
    <source>
        <strain evidence="6 7">F 1598</strain>
    </source>
</reference>
<dbReference type="InParanoid" id="A0A0C3G7G9"/>
<dbReference type="Proteomes" id="UP000054166">
    <property type="component" value="Unassembled WGS sequence"/>
</dbReference>
<sequence length="205" mass="22818">KSLVEHGYNAIAPAYLAWYVPRPSTTRLRYLHKLLTLLTPGERVLELGCGAGVPCTQALINHGLNVTGVDISSAQIALAREHVPQATLVHADMMSLSFEPGTFDAIVAFYSFFHLPQEEQEMMVGKISRWLKKGGRLLFNSITDEGDQILEDWLGAKMFWSGLGVEGNINILKKNGLKVVEDEVAVDVVEQEEETFHWVLALKQD</sequence>
<evidence type="ECO:0000313" key="6">
    <source>
        <dbReference type="EMBL" id="KIM92155.1"/>
    </source>
</evidence>